<dbReference type="PATRIC" id="fig|1280946.3.peg.2279"/>
<keyword evidence="3" id="KW-1185">Reference proteome</keyword>
<dbReference type="InterPro" id="IPR027275">
    <property type="entry name" value="PRC-brl_dom"/>
</dbReference>
<evidence type="ECO:0000313" key="3">
    <source>
        <dbReference type="Proteomes" id="UP000027037"/>
    </source>
</evidence>
<dbReference type="AlphaFoldDB" id="A0A062U8P1"/>
<dbReference type="STRING" id="1280946.HY29_03275"/>
<feature type="domain" description="PRC-barrel" evidence="1">
    <location>
        <begin position="2"/>
        <end position="73"/>
    </location>
</feature>
<dbReference type="PANTHER" id="PTHR36505">
    <property type="entry name" value="BLR1072 PROTEIN"/>
    <property type="match status" value="1"/>
</dbReference>
<dbReference type="Gene3D" id="2.30.30.240">
    <property type="entry name" value="PRC-barrel domain"/>
    <property type="match status" value="1"/>
</dbReference>
<name>A0A062U8P1_9PROT</name>
<dbReference type="SUPFAM" id="SSF50346">
    <property type="entry name" value="PRC-barrel domain"/>
    <property type="match status" value="1"/>
</dbReference>
<evidence type="ECO:0000259" key="1">
    <source>
        <dbReference type="Pfam" id="PF05239"/>
    </source>
</evidence>
<dbReference type="eggNOG" id="COG3861">
    <property type="taxonomic scope" value="Bacteria"/>
</dbReference>
<dbReference type="EMBL" id="AWFF01000043">
    <property type="protein sequence ID" value="KCZ54108.1"/>
    <property type="molecule type" value="Genomic_DNA"/>
</dbReference>
<sequence>MIEGTEVYNTDGEKLGHIDSIMLDKREGGVAYVVMSFGGFLGIGEEYHPLPWKALTYDNEQDAYVVRLSKEQLHAAPRLKRNEYDRLQNHTYGKSVYAYYGTAPYWY</sequence>
<protein>
    <recommendedName>
        <fullName evidence="1">PRC-barrel domain-containing protein</fullName>
    </recommendedName>
</protein>
<dbReference type="Pfam" id="PF05239">
    <property type="entry name" value="PRC"/>
    <property type="match status" value="1"/>
</dbReference>
<proteinExistence type="predicted"/>
<evidence type="ECO:0000313" key="2">
    <source>
        <dbReference type="EMBL" id="KCZ54108.1"/>
    </source>
</evidence>
<dbReference type="Proteomes" id="UP000027037">
    <property type="component" value="Unassembled WGS sequence"/>
</dbReference>
<dbReference type="PANTHER" id="PTHR36505:SF1">
    <property type="entry name" value="BLR1072 PROTEIN"/>
    <property type="match status" value="1"/>
</dbReference>
<accession>A0A062U8P1</accession>
<dbReference type="InterPro" id="IPR011033">
    <property type="entry name" value="PRC_barrel-like_sf"/>
</dbReference>
<comment type="caution">
    <text evidence="2">The sequence shown here is derived from an EMBL/GenBank/DDBJ whole genome shotgun (WGS) entry which is preliminary data.</text>
</comment>
<gene>
    <name evidence="2" type="ORF">HY29_03275</name>
</gene>
<organism evidence="2 3">
    <name type="scientific">Hyphomonas beringensis</name>
    <dbReference type="NCBI Taxonomy" id="1280946"/>
    <lineage>
        <taxon>Bacteria</taxon>
        <taxon>Pseudomonadati</taxon>
        <taxon>Pseudomonadota</taxon>
        <taxon>Alphaproteobacteria</taxon>
        <taxon>Hyphomonadales</taxon>
        <taxon>Hyphomonadaceae</taxon>
        <taxon>Hyphomonas</taxon>
    </lineage>
</organism>
<reference evidence="2 3" key="1">
    <citation type="journal article" date="2014" name="Antonie Van Leeuwenhoek">
        <title>Hyphomonas beringensis sp. nov. and Hyphomonas chukchiensis sp. nov., isolated from surface seawater of the Bering Sea and Chukchi Sea.</title>
        <authorList>
            <person name="Li C."/>
            <person name="Lai Q."/>
            <person name="Li G."/>
            <person name="Dong C."/>
            <person name="Wang J."/>
            <person name="Liao Y."/>
            <person name="Shao Z."/>
        </authorList>
    </citation>
    <scope>NUCLEOTIDE SEQUENCE [LARGE SCALE GENOMIC DNA]</scope>
    <source>
        <strain evidence="2 3">25B14_1</strain>
    </source>
</reference>